<evidence type="ECO:0000313" key="3">
    <source>
        <dbReference type="Proteomes" id="UP000662701"/>
    </source>
</evidence>
<comment type="caution">
    <text evidence="2">The sequence shown here is derived from an EMBL/GenBank/DDBJ whole genome shotgun (WGS) entry which is preliminary data.</text>
</comment>
<dbReference type="EMBL" id="JABCQH010000009">
    <property type="protein sequence ID" value="MBF0889055.1"/>
    <property type="molecule type" value="Genomic_DNA"/>
</dbReference>
<keyword evidence="2" id="KW-0808">Transferase</keyword>
<dbReference type="SUPFAM" id="SSF53271">
    <property type="entry name" value="PRTase-like"/>
    <property type="match status" value="1"/>
</dbReference>
<dbReference type="InterPro" id="IPR000836">
    <property type="entry name" value="PRTase_dom"/>
</dbReference>
<feature type="domain" description="Phosphoribosyltransferase" evidence="1">
    <location>
        <begin position="52"/>
        <end position="192"/>
    </location>
</feature>
<evidence type="ECO:0000313" key="2">
    <source>
        <dbReference type="EMBL" id="MBF0889055.1"/>
    </source>
</evidence>
<reference evidence="2 3" key="2">
    <citation type="submission" date="2020-11" db="EMBL/GenBank/DDBJ databases">
        <title>Description of novel Gluconobacter species.</title>
        <authorList>
            <person name="Cleenwerck I."/>
            <person name="Cnockaert M."/>
            <person name="Borremans W."/>
            <person name="Wieme A.D."/>
            <person name="De Vuyst L."/>
            <person name="Vandamme P."/>
        </authorList>
    </citation>
    <scope>NUCLEOTIDE SEQUENCE [LARGE SCALE GENOMIC DNA]</scope>
    <source>
        <strain evidence="2 3">LMG 1745</strain>
    </source>
</reference>
<dbReference type="Proteomes" id="UP000662701">
    <property type="component" value="Unassembled WGS sequence"/>
</dbReference>
<accession>A0ABR9YXG2</accession>
<dbReference type="PANTHER" id="PTHR43218:SF1">
    <property type="entry name" value="PHOSPHORIBOSYLTRANSFERASE"/>
    <property type="match status" value="1"/>
</dbReference>
<evidence type="ECO:0000259" key="1">
    <source>
        <dbReference type="Pfam" id="PF00156"/>
    </source>
</evidence>
<dbReference type="InterPro" id="IPR029057">
    <property type="entry name" value="PRTase-like"/>
</dbReference>
<sequence length="226" mass="24454">MSTLPFWQVFAPDVALSGPYTDRYRVRAGNRNLDLPLRTLPNGKQAVSSLLVNQTSFEVMDVLCEELVNLAQSLKPDLVVGMPTLGLGLAAAVARGCGLPRYVPLSTSRKFWYKDTLSAPLSSITSPDNTKNLYLDPNLLPLLRAAKKIIIVDDVVSTGQSLAAGVNILAAAGVSPIGGLCVMTQSDRWKNRFSFPVLSCFSSPLFEHTTEGWIEQKCPPQTGSSD</sequence>
<dbReference type="Gene3D" id="3.40.50.2020">
    <property type="match status" value="1"/>
</dbReference>
<protein>
    <submittedName>
        <fullName evidence="2">Phosphoribosyltransferase</fullName>
    </submittedName>
</protein>
<keyword evidence="2" id="KW-0328">Glycosyltransferase</keyword>
<proteinExistence type="predicted"/>
<dbReference type="RefSeq" id="WP_194262856.1">
    <property type="nucleotide sequence ID" value="NZ_JABCQH010000009.1"/>
</dbReference>
<reference evidence="3" key="1">
    <citation type="submission" date="2020-04" db="EMBL/GenBank/DDBJ databases">
        <title>Description of novel Gluconacetobacter.</title>
        <authorList>
            <person name="Sombolestani A."/>
        </authorList>
    </citation>
    <scope>NUCLEOTIDE SEQUENCE [LARGE SCALE GENOMIC DNA]</scope>
    <source>
        <strain evidence="3">LMG 1745</strain>
    </source>
</reference>
<gene>
    <name evidence="2" type="ORF">HKD19_10890</name>
</gene>
<dbReference type="PANTHER" id="PTHR43218">
    <property type="entry name" value="PHOSPHORIBOSYLTRANSFERASE-RELATED"/>
    <property type="match status" value="1"/>
</dbReference>
<dbReference type="CDD" id="cd06223">
    <property type="entry name" value="PRTases_typeI"/>
    <property type="match status" value="1"/>
</dbReference>
<name>A0ABR9YXG2_9PROT</name>
<dbReference type="NCBIfam" id="NF004689">
    <property type="entry name" value="PRK06031.1"/>
    <property type="match status" value="1"/>
</dbReference>
<organism evidence="2 3">
    <name type="scientific">Gluconobacter cadivus</name>
    <dbReference type="NCBI Taxonomy" id="2728101"/>
    <lineage>
        <taxon>Bacteria</taxon>
        <taxon>Pseudomonadati</taxon>
        <taxon>Pseudomonadota</taxon>
        <taxon>Alphaproteobacteria</taxon>
        <taxon>Acetobacterales</taxon>
        <taxon>Acetobacteraceae</taxon>
        <taxon>Gluconobacter</taxon>
    </lineage>
</organism>
<keyword evidence="3" id="KW-1185">Reference proteome</keyword>
<dbReference type="Pfam" id="PF00156">
    <property type="entry name" value="Pribosyltran"/>
    <property type="match status" value="1"/>
</dbReference>
<dbReference type="GO" id="GO:0016757">
    <property type="term" value="F:glycosyltransferase activity"/>
    <property type="evidence" value="ECO:0007669"/>
    <property type="project" value="UniProtKB-KW"/>
</dbReference>